<evidence type="ECO:0000259" key="1">
    <source>
        <dbReference type="Pfam" id="PF24808"/>
    </source>
</evidence>
<name>A0A1Y2HWH9_9FUNG</name>
<gene>
    <name evidence="2" type="ORF">BCR44DRAFT_98614</name>
</gene>
<dbReference type="Proteomes" id="UP000193411">
    <property type="component" value="Unassembled WGS sequence"/>
</dbReference>
<dbReference type="PANTHER" id="PTHR38118:SF2">
    <property type="entry name" value="CDP-ALCOHOL PHOSPHATIDYLTRANSFERASE PROTEIN"/>
    <property type="match status" value="1"/>
</dbReference>
<evidence type="ECO:0000313" key="3">
    <source>
        <dbReference type="Proteomes" id="UP000193411"/>
    </source>
</evidence>
<dbReference type="InterPro" id="IPR056124">
    <property type="entry name" value="DUF7707"/>
</dbReference>
<feature type="domain" description="DUF7707" evidence="1">
    <location>
        <begin position="7"/>
        <end position="102"/>
    </location>
</feature>
<dbReference type="Pfam" id="PF24808">
    <property type="entry name" value="DUF7707"/>
    <property type="match status" value="1"/>
</dbReference>
<dbReference type="PANTHER" id="PTHR38118">
    <property type="entry name" value="ANCHORED CELL WALL PROTEIN 11-RELATED"/>
    <property type="match status" value="1"/>
</dbReference>
<dbReference type="AlphaFoldDB" id="A0A1Y2HWH9"/>
<feature type="non-terminal residue" evidence="2">
    <location>
        <position position="125"/>
    </location>
</feature>
<dbReference type="EMBL" id="MCFL01000007">
    <property type="protein sequence ID" value="ORZ38869.1"/>
    <property type="molecule type" value="Genomic_DNA"/>
</dbReference>
<dbReference type="OrthoDB" id="2121879at2759"/>
<comment type="caution">
    <text evidence="2">The sequence shown here is derived from an EMBL/GenBank/DDBJ whole genome shotgun (WGS) entry which is preliminary data.</text>
</comment>
<feature type="non-terminal residue" evidence="2">
    <location>
        <position position="1"/>
    </location>
</feature>
<proteinExistence type="predicted"/>
<organism evidence="2 3">
    <name type="scientific">Catenaria anguillulae PL171</name>
    <dbReference type="NCBI Taxonomy" id="765915"/>
    <lineage>
        <taxon>Eukaryota</taxon>
        <taxon>Fungi</taxon>
        <taxon>Fungi incertae sedis</taxon>
        <taxon>Blastocladiomycota</taxon>
        <taxon>Blastocladiomycetes</taxon>
        <taxon>Blastocladiales</taxon>
        <taxon>Catenariaceae</taxon>
        <taxon>Catenaria</taxon>
    </lineage>
</organism>
<keyword evidence="3" id="KW-1185">Reference proteome</keyword>
<protein>
    <recommendedName>
        <fullName evidence="1">DUF7707 domain-containing protein</fullName>
    </recommendedName>
</protein>
<accession>A0A1Y2HWH9</accession>
<reference evidence="2 3" key="1">
    <citation type="submission" date="2016-07" db="EMBL/GenBank/DDBJ databases">
        <title>Pervasive Adenine N6-methylation of Active Genes in Fungi.</title>
        <authorList>
            <consortium name="DOE Joint Genome Institute"/>
            <person name="Mondo S.J."/>
            <person name="Dannebaum R.O."/>
            <person name="Kuo R.C."/>
            <person name="Labutti K."/>
            <person name="Haridas S."/>
            <person name="Kuo A."/>
            <person name="Salamov A."/>
            <person name="Ahrendt S.R."/>
            <person name="Lipzen A."/>
            <person name="Sullivan W."/>
            <person name="Andreopoulos W.B."/>
            <person name="Clum A."/>
            <person name="Lindquist E."/>
            <person name="Daum C."/>
            <person name="Ramamoorthy G.K."/>
            <person name="Gryganskyi A."/>
            <person name="Culley D."/>
            <person name="Magnuson J.K."/>
            <person name="James T.Y."/>
            <person name="O'Malley M.A."/>
            <person name="Stajich J.E."/>
            <person name="Spatafora J.W."/>
            <person name="Visel A."/>
            <person name="Grigoriev I.V."/>
        </authorList>
    </citation>
    <scope>NUCLEOTIDE SEQUENCE [LARGE SCALE GENOMIC DNA]</scope>
    <source>
        <strain evidence="2 3">PL171</strain>
    </source>
</reference>
<sequence length="125" mass="13487">AHVAAQINATAVETRVAWCQHQTSLCTNVCAWQTLANVCSVSSLAYTCVCKNGTRVDFSDAVDMTIPYFTCITYQWQPCISACPTTNSTCYDDCNARFVCGRVRGDPNKTSTTAATRPPTGTANT</sequence>
<evidence type="ECO:0000313" key="2">
    <source>
        <dbReference type="EMBL" id="ORZ38869.1"/>
    </source>
</evidence>